<evidence type="ECO:0008006" key="3">
    <source>
        <dbReference type="Google" id="ProtNLM"/>
    </source>
</evidence>
<dbReference type="AlphaFoldDB" id="A0A254NCD1"/>
<dbReference type="OrthoDB" id="8910686at2"/>
<reference evidence="1 2" key="1">
    <citation type="journal article" date="2007" name="Int. J. Syst. Evol. Microbiol.">
        <title>Description of Pelomonas aquatica sp. nov. and Pelomonas puraquae sp. nov., isolated from industrial and haemodialysis water.</title>
        <authorList>
            <person name="Gomila M."/>
            <person name="Bowien B."/>
            <person name="Falsen E."/>
            <person name="Moore E.R."/>
            <person name="Lalucat J."/>
        </authorList>
    </citation>
    <scope>NUCLEOTIDE SEQUENCE [LARGE SCALE GENOMIC DNA]</scope>
    <source>
        <strain evidence="1 2">CCUG 52769</strain>
    </source>
</reference>
<keyword evidence="2" id="KW-1185">Reference proteome</keyword>
<sequence length="130" mass="14543">MNPQEIAARIVEEIFDMEALLGKLKRGTARRQTWQQQLHGHVQALEGLVQILRMTIMMDRPASEQLAAARDLIKATRMAALAVSGSRADQTTLATVKLIDSHARHISDAFEAELRQSVEPLARERPVRHG</sequence>
<organism evidence="1 2">
    <name type="scientific">Roseateles puraquae</name>
    <dbReference type="NCBI Taxonomy" id="431059"/>
    <lineage>
        <taxon>Bacteria</taxon>
        <taxon>Pseudomonadati</taxon>
        <taxon>Pseudomonadota</taxon>
        <taxon>Betaproteobacteria</taxon>
        <taxon>Burkholderiales</taxon>
        <taxon>Sphaerotilaceae</taxon>
        <taxon>Roseateles</taxon>
    </lineage>
</organism>
<evidence type="ECO:0000313" key="1">
    <source>
        <dbReference type="EMBL" id="OWR04037.1"/>
    </source>
</evidence>
<name>A0A254NCD1_9BURK</name>
<gene>
    <name evidence="1" type="ORF">CDO81_09940</name>
</gene>
<evidence type="ECO:0000313" key="2">
    <source>
        <dbReference type="Proteomes" id="UP000197446"/>
    </source>
</evidence>
<accession>A0A254NCD1</accession>
<dbReference type="EMBL" id="NISI01000003">
    <property type="protein sequence ID" value="OWR04037.1"/>
    <property type="molecule type" value="Genomic_DNA"/>
</dbReference>
<proteinExistence type="predicted"/>
<protein>
    <recommendedName>
        <fullName evidence="3">Chemotaxis protein</fullName>
    </recommendedName>
</protein>
<comment type="caution">
    <text evidence="1">The sequence shown here is derived from an EMBL/GenBank/DDBJ whole genome shotgun (WGS) entry which is preliminary data.</text>
</comment>
<dbReference type="RefSeq" id="WP_088483057.1">
    <property type="nucleotide sequence ID" value="NZ_NISI01000003.1"/>
</dbReference>
<dbReference type="Proteomes" id="UP000197446">
    <property type="component" value="Unassembled WGS sequence"/>
</dbReference>